<dbReference type="OrthoDB" id="10642270at2759"/>
<reference evidence="4" key="1">
    <citation type="submission" date="2011-07" db="EMBL/GenBank/DDBJ databases">
        <authorList>
            <consortium name="Caenorhabditis brenneri Sequencing and Analysis Consortium"/>
            <person name="Wilson R.K."/>
        </authorList>
    </citation>
    <scope>NUCLEOTIDE SEQUENCE [LARGE SCALE GENOMIC DNA]</scope>
    <source>
        <strain evidence="4">PB2801</strain>
    </source>
</reference>
<protein>
    <submittedName>
        <fullName evidence="3">Uncharacterized protein</fullName>
    </submittedName>
</protein>
<dbReference type="Proteomes" id="UP000008068">
    <property type="component" value="Unassembled WGS sequence"/>
</dbReference>
<dbReference type="EMBL" id="GL380564">
    <property type="protein sequence ID" value="EGT57665.1"/>
    <property type="molecule type" value="Genomic_DNA"/>
</dbReference>
<dbReference type="AlphaFoldDB" id="G0PIG3"/>
<evidence type="ECO:0000256" key="2">
    <source>
        <dbReference type="SAM" id="MobiDB-lite"/>
    </source>
</evidence>
<organism evidence="4">
    <name type="scientific">Caenorhabditis brenneri</name>
    <name type="common">Nematode worm</name>
    <dbReference type="NCBI Taxonomy" id="135651"/>
    <lineage>
        <taxon>Eukaryota</taxon>
        <taxon>Metazoa</taxon>
        <taxon>Ecdysozoa</taxon>
        <taxon>Nematoda</taxon>
        <taxon>Chromadorea</taxon>
        <taxon>Rhabditida</taxon>
        <taxon>Rhabditina</taxon>
        <taxon>Rhabditomorpha</taxon>
        <taxon>Rhabditoidea</taxon>
        <taxon>Rhabditidae</taxon>
        <taxon>Peloderinae</taxon>
        <taxon>Caenorhabditis</taxon>
    </lineage>
</organism>
<accession>G0PIG3</accession>
<keyword evidence="4" id="KW-1185">Reference proteome</keyword>
<keyword evidence="1" id="KW-0175">Coiled coil</keyword>
<evidence type="ECO:0000313" key="4">
    <source>
        <dbReference type="Proteomes" id="UP000008068"/>
    </source>
</evidence>
<feature type="region of interest" description="Disordered" evidence="2">
    <location>
        <begin position="21"/>
        <end position="45"/>
    </location>
</feature>
<dbReference type="HOGENOM" id="CLU_802240_0_0_1"/>
<evidence type="ECO:0000256" key="1">
    <source>
        <dbReference type="SAM" id="Coils"/>
    </source>
</evidence>
<feature type="coiled-coil region" evidence="1">
    <location>
        <begin position="216"/>
        <end position="243"/>
    </location>
</feature>
<dbReference type="InParanoid" id="G0PIG3"/>
<gene>
    <name evidence="3" type="ORF">CAEBREN_24980</name>
</gene>
<name>G0PIG3_CAEBE</name>
<sequence>MSSHSRLSSISSIDDLDFERISSPEAESFEEAYNSPRREESPVLVDAEDIKEELEEREDHNEELRRLHQIIANLQQRLAEQKNLYQGSLRDNENLREEIRGAGVQVAQLTRQLEEEKRKQWEIEEEKARIRAVRAENLELKQAMERLEKLSLNDKIKAEQAEPDQGGLDWEAYQASVALNALGGPSQPNIWTTYFNFASGLPASGPALGLSAQPDLTSLNQKLAEKDLEIANLKAEIEQRNQAKVVRRANKEERKKNRLATYGPYGGAFGGAFGGAYGGIYKTQQQLSEELQLADQQIGIIVEHNDYLRTVEANEHSQELCRLRNENEQLNATIVFLKQQLSL</sequence>
<proteinExistence type="predicted"/>
<evidence type="ECO:0000313" key="3">
    <source>
        <dbReference type="EMBL" id="EGT57665.1"/>
    </source>
</evidence>
<dbReference type="eggNOG" id="ENOG502TIXH">
    <property type="taxonomic scope" value="Eukaryota"/>
</dbReference>